<feature type="non-terminal residue" evidence="1">
    <location>
        <position position="76"/>
    </location>
</feature>
<reference evidence="2" key="1">
    <citation type="journal article" date="2019" name="Int. J. Syst. Evol. Microbiol.">
        <title>The Global Catalogue of Microorganisms (GCM) 10K type strain sequencing project: providing services to taxonomists for standard genome sequencing and annotation.</title>
        <authorList>
            <consortium name="The Broad Institute Genomics Platform"/>
            <consortium name="The Broad Institute Genome Sequencing Center for Infectious Disease"/>
            <person name="Wu L."/>
            <person name="Ma J."/>
        </authorList>
    </citation>
    <scope>NUCLEOTIDE SEQUENCE [LARGE SCALE GENOMIC DNA]</scope>
    <source>
        <strain evidence="2">JCM 31486</strain>
    </source>
</reference>
<evidence type="ECO:0000313" key="2">
    <source>
        <dbReference type="Proteomes" id="UP001597045"/>
    </source>
</evidence>
<dbReference type="EMBL" id="JBHTIS010000148">
    <property type="protein sequence ID" value="MFD1044870.1"/>
    <property type="molecule type" value="Genomic_DNA"/>
</dbReference>
<evidence type="ECO:0000313" key="1">
    <source>
        <dbReference type="EMBL" id="MFD1044870.1"/>
    </source>
</evidence>
<organism evidence="1 2">
    <name type="scientific">Kibdelosporangium lantanae</name>
    <dbReference type="NCBI Taxonomy" id="1497396"/>
    <lineage>
        <taxon>Bacteria</taxon>
        <taxon>Bacillati</taxon>
        <taxon>Actinomycetota</taxon>
        <taxon>Actinomycetes</taxon>
        <taxon>Pseudonocardiales</taxon>
        <taxon>Pseudonocardiaceae</taxon>
        <taxon>Kibdelosporangium</taxon>
    </lineage>
</organism>
<keyword evidence="2" id="KW-1185">Reference proteome</keyword>
<protein>
    <submittedName>
        <fullName evidence="1">Uncharacterized protein</fullName>
    </submittedName>
</protein>
<sequence>MALIKREGTQRDSKRRQGVEFRAMKWAVQHPKTMALPATAATAVIGLGPGTAGTCAAWLAGGVTAVGVGWWRGAPA</sequence>
<accession>A0ABW3M4R7</accession>
<dbReference type="Proteomes" id="UP001597045">
    <property type="component" value="Unassembled WGS sequence"/>
</dbReference>
<name>A0ABW3M4R7_9PSEU</name>
<gene>
    <name evidence="1" type="ORF">ACFQ1S_04300</name>
</gene>
<comment type="caution">
    <text evidence="1">The sequence shown here is derived from an EMBL/GenBank/DDBJ whole genome shotgun (WGS) entry which is preliminary data.</text>
</comment>
<proteinExistence type="predicted"/>